<dbReference type="InterPro" id="IPR005475">
    <property type="entry name" value="Transketolase-like_Pyr-bd"/>
</dbReference>
<dbReference type="InterPro" id="IPR011603">
    <property type="entry name" value="2oxoglutarate_DH_E1"/>
</dbReference>
<proteinExistence type="inferred from homology"/>
<evidence type="ECO:0000256" key="3">
    <source>
        <dbReference type="ARBA" id="ARBA00022946"/>
    </source>
</evidence>
<gene>
    <name evidence="7" type="ORF">PLXY2_LOCUS14230</name>
</gene>
<evidence type="ECO:0000313" key="8">
    <source>
        <dbReference type="Proteomes" id="UP000653454"/>
    </source>
</evidence>
<reference evidence="7" key="1">
    <citation type="submission" date="2020-11" db="EMBL/GenBank/DDBJ databases">
        <authorList>
            <person name="Whiteford S."/>
        </authorList>
    </citation>
    <scope>NUCLEOTIDE SEQUENCE</scope>
</reference>
<dbReference type="Gene3D" id="3.40.50.11610">
    <property type="entry name" value="Multifunctional 2-oxoglutarate metabolism enzyme, C-terminal domain"/>
    <property type="match status" value="1"/>
</dbReference>
<evidence type="ECO:0000313" key="7">
    <source>
        <dbReference type="EMBL" id="CAG9135977.1"/>
    </source>
</evidence>
<dbReference type="GO" id="GO:0016624">
    <property type="term" value="F:oxidoreductase activity, acting on the aldehyde or oxo group of donors, disulfide as acceptor"/>
    <property type="evidence" value="ECO:0007669"/>
    <property type="project" value="InterPro"/>
</dbReference>
<dbReference type="Pfam" id="PF00676">
    <property type="entry name" value="E1_dh"/>
    <property type="match status" value="1"/>
</dbReference>
<dbReference type="Gene3D" id="3.40.50.12470">
    <property type="match status" value="2"/>
</dbReference>
<dbReference type="InterPro" id="IPR031717">
    <property type="entry name" value="ODO-1/KGD_C"/>
</dbReference>
<dbReference type="SMART" id="SM00861">
    <property type="entry name" value="Transket_pyr"/>
    <property type="match status" value="1"/>
</dbReference>
<dbReference type="InterPro" id="IPR001017">
    <property type="entry name" value="DH_E1"/>
</dbReference>
<comment type="similarity">
    <text evidence="2">Belongs to the alpha-ketoglutarate dehydrogenase family.</text>
</comment>
<accession>A0A8S4G8K9</accession>
<dbReference type="FunFam" id="3.40.50.12470:FF:000003">
    <property type="entry name" value="2-oxoglutarate dehydrogenase E1 component"/>
    <property type="match status" value="1"/>
</dbReference>
<dbReference type="SUPFAM" id="SSF52518">
    <property type="entry name" value="Thiamin diphosphate-binding fold (THDP-binding)"/>
    <property type="match status" value="3"/>
</dbReference>
<evidence type="ECO:0000256" key="2">
    <source>
        <dbReference type="ARBA" id="ARBA00006936"/>
    </source>
</evidence>
<dbReference type="PANTHER" id="PTHR23152:SF4">
    <property type="entry name" value="2-OXOADIPATE DEHYDROGENASE COMPLEX COMPONENT E1"/>
    <property type="match status" value="1"/>
</dbReference>
<dbReference type="Proteomes" id="UP000653454">
    <property type="component" value="Unassembled WGS sequence"/>
</dbReference>
<comment type="caution">
    <text evidence="7">The sequence shown here is derived from an EMBL/GenBank/DDBJ whole genome shotgun (WGS) entry which is preliminary data.</text>
</comment>
<dbReference type="GO" id="GO:0030976">
    <property type="term" value="F:thiamine pyrophosphate binding"/>
    <property type="evidence" value="ECO:0007669"/>
    <property type="project" value="InterPro"/>
</dbReference>
<dbReference type="InterPro" id="IPR042179">
    <property type="entry name" value="KGD_C_sf"/>
</dbReference>
<evidence type="ECO:0000259" key="6">
    <source>
        <dbReference type="SMART" id="SM00861"/>
    </source>
</evidence>
<name>A0A8S4G8K9_PLUXY</name>
<evidence type="ECO:0000256" key="1">
    <source>
        <dbReference type="ARBA" id="ARBA00001964"/>
    </source>
</evidence>
<dbReference type="PANTHER" id="PTHR23152">
    <property type="entry name" value="2-OXOGLUTARATE DEHYDROGENASE"/>
    <property type="match status" value="1"/>
</dbReference>
<dbReference type="Pfam" id="PF02779">
    <property type="entry name" value="Transket_pyr"/>
    <property type="match status" value="2"/>
</dbReference>
<keyword evidence="8" id="KW-1185">Reference proteome</keyword>
<dbReference type="EMBL" id="CAJHNJ030000120">
    <property type="protein sequence ID" value="CAG9135977.1"/>
    <property type="molecule type" value="Genomic_DNA"/>
</dbReference>
<dbReference type="InterPro" id="IPR029061">
    <property type="entry name" value="THDP-binding"/>
</dbReference>
<keyword evidence="3" id="KW-0809">Transit peptide</keyword>
<dbReference type="Pfam" id="PF16870">
    <property type="entry name" value="OxoGdeHyase_C"/>
    <property type="match status" value="1"/>
</dbReference>
<organism evidence="7 8">
    <name type="scientific">Plutella xylostella</name>
    <name type="common">Diamondback moth</name>
    <name type="synonym">Plutella maculipennis</name>
    <dbReference type="NCBI Taxonomy" id="51655"/>
    <lineage>
        <taxon>Eukaryota</taxon>
        <taxon>Metazoa</taxon>
        <taxon>Ecdysozoa</taxon>
        <taxon>Arthropoda</taxon>
        <taxon>Hexapoda</taxon>
        <taxon>Insecta</taxon>
        <taxon>Pterygota</taxon>
        <taxon>Neoptera</taxon>
        <taxon>Endopterygota</taxon>
        <taxon>Lepidoptera</taxon>
        <taxon>Glossata</taxon>
        <taxon>Ditrysia</taxon>
        <taxon>Yponomeutoidea</taxon>
        <taxon>Plutellidae</taxon>
        <taxon>Plutella</taxon>
    </lineage>
</organism>
<evidence type="ECO:0000256" key="4">
    <source>
        <dbReference type="ARBA" id="ARBA00023002"/>
    </source>
</evidence>
<protein>
    <submittedName>
        <fullName evidence="7">(diamondback moth) hypothetical protein</fullName>
    </submittedName>
</protein>
<keyword evidence="4" id="KW-0560">Oxidoreductase</keyword>
<evidence type="ECO:0000256" key="5">
    <source>
        <dbReference type="ARBA" id="ARBA00023052"/>
    </source>
</evidence>
<comment type="cofactor">
    <cofactor evidence="1">
        <name>thiamine diphosphate</name>
        <dbReference type="ChEBI" id="CHEBI:58937"/>
    </cofactor>
</comment>
<dbReference type="Gene3D" id="3.40.50.970">
    <property type="match status" value="1"/>
</dbReference>
<keyword evidence="5" id="KW-0786">Thiamine pyrophosphate</keyword>
<dbReference type="AlphaFoldDB" id="A0A8S4G8K9"/>
<feature type="domain" description="Transketolase-like pyrimidine-binding" evidence="6">
    <location>
        <begin position="174"/>
        <end position="432"/>
    </location>
</feature>
<sequence>MVSEGGFRLVAKATSIAFEYQRLFRKDVFIDYNCFRRWGHNELDDPTFTNPLLYRMIHARPSIPDLYAEKLKADNVLSEDDVSSICKEYSQYLQSEFDAVKSYQPEASYYQEQWSKMGPAPHAVETWDTGVDTGLLKMVGLKSVTVPDDFNIHPHLAKTHVKNRLTKISEEKDLDWATAEALAFGSLLMEGHHVRLSGEDVGRGTFSHRHAALVDQQTERVVVPLNHVHEEQKGRLEVATSILSEEAVLGFEYGMAYDNPDSLCIWEAQFGDFYNGAQIIVDTYIASGEAKWVRSNGLVLLLPHGYDGAGPEHSSCRLERFLQLSDSREAAPDCERVCLHVAHPTTPAQYFHVLRRQAITCLGAGPEHSSCRLERFLQLSDSREAAPDCERVCLHVVHPTTPAQYFHVLRRQMARNYRKPLVVVAPKVLLRLADAVSPLSDFAPGTYFKTVIGDTTADPLKVKRVILVSGKHYYELHKERVKGKVEDVAIIRVESLAPFPLGALQAELDKYTNARKFIWSQEEHRNMGAWSFVKTRFENLLGRRIIYSGRAESAAPAVGTGFLHRKEVEHIVKDPLYNLK</sequence>